<proteinExistence type="predicted"/>
<evidence type="ECO:0000313" key="1">
    <source>
        <dbReference type="EMBL" id="KAK0504341.1"/>
    </source>
</evidence>
<evidence type="ECO:0008006" key="3">
    <source>
        <dbReference type="Google" id="ProtNLM"/>
    </source>
</evidence>
<gene>
    <name evidence="1" type="ORF">EDD18DRAFT_1345231</name>
</gene>
<reference evidence="1" key="1">
    <citation type="submission" date="2023-06" db="EMBL/GenBank/DDBJ databases">
        <authorList>
            <consortium name="Lawrence Berkeley National Laboratory"/>
            <person name="Ahrendt S."/>
            <person name="Sahu N."/>
            <person name="Indic B."/>
            <person name="Wong-Bajracharya J."/>
            <person name="Merenyi Z."/>
            <person name="Ke H.-M."/>
            <person name="Monk M."/>
            <person name="Kocsube S."/>
            <person name="Drula E."/>
            <person name="Lipzen A."/>
            <person name="Balint B."/>
            <person name="Henrissat B."/>
            <person name="Andreopoulos B."/>
            <person name="Martin F.M."/>
            <person name="Harder C.B."/>
            <person name="Rigling D."/>
            <person name="Ford K.L."/>
            <person name="Foster G.D."/>
            <person name="Pangilinan J."/>
            <person name="Papanicolaou A."/>
            <person name="Barry K."/>
            <person name="LaButti K."/>
            <person name="Viragh M."/>
            <person name="Koriabine M."/>
            <person name="Yan M."/>
            <person name="Riley R."/>
            <person name="Champramary S."/>
            <person name="Plett K.L."/>
            <person name="Tsai I.J."/>
            <person name="Slot J."/>
            <person name="Sipos G."/>
            <person name="Plett J."/>
            <person name="Nagy L.G."/>
            <person name="Grigoriev I.V."/>
        </authorList>
    </citation>
    <scope>NUCLEOTIDE SEQUENCE</scope>
    <source>
        <strain evidence="1">HWK02</strain>
    </source>
</reference>
<evidence type="ECO:0000313" key="2">
    <source>
        <dbReference type="Proteomes" id="UP001175228"/>
    </source>
</evidence>
<comment type="caution">
    <text evidence="1">The sequence shown here is derived from an EMBL/GenBank/DDBJ whole genome shotgun (WGS) entry which is preliminary data.</text>
</comment>
<dbReference type="EMBL" id="JAUEPU010000003">
    <property type="protein sequence ID" value="KAK0504341.1"/>
    <property type="molecule type" value="Genomic_DNA"/>
</dbReference>
<dbReference type="Proteomes" id="UP001175228">
    <property type="component" value="Unassembled WGS sequence"/>
</dbReference>
<organism evidence="1 2">
    <name type="scientific">Armillaria luteobubalina</name>
    <dbReference type="NCBI Taxonomy" id="153913"/>
    <lineage>
        <taxon>Eukaryota</taxon>
        <taxon>Fungi</taxon>
        <taxon>Dikarya</taxon>
        <taxon>Basidiomycota</taxon>
        <taxon>Agaricomycotina</taxon>
        <taxon>Agaricomycetes</taxon>
        <taxon>Agaricomycetidae</taxon>
        <taxon>Agaricales</taxon>
        <taxon>Marasmiineae</taxon>
        <taxon>Physalacriaceae</taxon>
        <taxon>Armillaria</taxon>
    </lineage>
</organism>
<keyword evidence="2" id="KW-1185">Reference proteome</keyword>
<sequence length="370" mass="41665">MDATISGIPQELIDAIIEKNHADKATLQACSLVSRSWTYSSQRRIFSHISFNRPQSCYNQSSRSRGCRDIERFNSFISVHPHLATLVKSVEISPLLNAHHLRTMLEKLVNLDLPISAPDAPRDSGWIYLKCLLLSAVSCEDLVCCGNLVRSTQLPNGGLELQLHSLALSSCETPSVMVQLLQPLINISGLQRLSVLTDGSGGLAKRTKVTKEILRLLNGSSLEHLVLNVCLAEPLSNLIDISHIRSMRIKLWWICHQQHTQPVEWLRWLTGLFRDLSKWHRLEEVTLEIFYESTITSYHGDDWTALDATLGHIESLKRVHLGLDAYDSVRARWKHLREYPGCVADDVRNVLPTLAKQRILSVEVAANHPG</sequence>
<protein>
    <recommendedName>
        <fullName evidence="3">F-box domain-containing protein</fullName>
    </recommendedName>
</protein>
<dbReference type="AlphaFoldDB" id="A0AA39TZ75"/>
<accession>A0AA39TZ75</accession>
<name>A0AA39TZ75_9AGAR</name>